<feature type="region of interest" description="Disordered" evidence="2">
    <location>
        <begin position="474"/>
        <end position="579"/>
    </location>
</feature>
<evidence type="ECO:0000259" key="3">
    <source>
        <dbReference type="Pfam" id="PF12936"/>
    </source>
</evidence>
<feature type="compositionally biased region" description="Basic residues" evidence="2">
    <location>
        <begin position="765"/>
        <end position="776"/>
    </location>
</feature>
<dbReference type="InterPro" id="IPR018034">
    <property type="entry name" value="Kri1"/>
</dbReference>
<feature type="region of interest" description="Disordered" evidence="2">
    <location>
        <begin position="377"/>
        <end position="419"/>
    </location>
</feature>
<sequence>MLSNSESDNDNDTGELHELTINEHFAKAFQFKKEREELSKHASDDDTDSEEQESEDEDAEELTPAVDVAILRTLARIRKRDPSIYDADSRIFDEERERTAGSAPEPSRRKPKDKTKPITVRQAALESRLLSRSPSPSGSRRPADDPSLTHTEEQRRLRAETLAAFHDGIANGKDSDGGSDSDGDDEDNFLIPREKTQDELEREEQEYRAFLETHVGDELEDLVLGGEAETGGQDEDAVDGEGERGGKKEKKKRKKKEKLGAGEKKKSKEEADQAFLVNYILNRGWIDRDAQRIPTYSEVTKSKSKSKSKKSQQDSDDSDADSAADSHVNGHTADGEQDAAGNEQGEDDDEEVAEDEEDFEDMADAFEVSYNFRFEEPGADQIKSFPRDLSASVRRTETTRKDARQRRKERKDAERAARAEEVRRLKALKMRELRRRLERIGREGGLEGAEADAFADFDLDADWDPEAHDAQMAGLYGGEAEGGDGVEMDEEKPTWDDDIDVGDIVPPSDDEDGISSKKKRKKDKKDKKDKKKKKKKGGDDDDDVGVDMDEMDADAVPPAKGSDGEEDGEEWDGTEEMRKRKVQEYMDEIDALEFNDIVAGQPTRFKYLPTAAQDFGLSPVDILLASDRELNQFMSVKRYAPYRAKTWDAGRGERLRELRTTVAARAPGAGGWVVEGEGGYRRGRGDAQERGQGQENGDGRDAGTKKKRMGKKERMKAKVAAPVTVPPLPDSGSKRKRVHFDADTVGGESGDEENVIGDANAEGKSRKRRRRQKKKGGGGQAEVES</sequence>
<comment type="caution">
    <text evidence="4">The sequence shown here is derived from an EMBL/GenBank/DDBJ whole genome shotgun (WGS) entry which is preliminary data.</text>
</comment>
<reference evidence="5" key="1">
    <citation type="journal article" date="2012" name="Science">
        <title>The Paleozoic origin of enzymatic lignin decomposition reconstructed from 31 fungal genomes.</title>
        <authorList>
            <person name="Floudas D."/>
            <person name="Binder M."/>
            <person name="Riley R."/>
            <person name="Barry K."/>
            <person name="Blanchette R.A."/>
            <person name="Henrissat B."/>
            <person name="Martinez A.T."/>
            <person name="Otillar R."/>
            <person name="Spatafora J.W."/>
            <person name="Yadav J.S."/>
            <person name="Aerts A."/>
            <person name="Benoit I."/>
            <person name="Boyd A."/>
            <person name="Carlson A."/>
            <person name="Copeland A."/>
            <person name="Coutinho P.M."/>
            <person name="de Vries R.P."/>
            <person name="Ferreira P."/>
            <person name="Findley K."/>
            <person name="Foster B."/>
            <person name="Gaskell J."/>
            <person name="Glotzer D."/>
            <person name="Gorecki P."/>
            <person name="Heitman J."/>
            <person name="Hesse C."/>
            <person name="Hori C."/>
            <person name="Igarashi K."/>
            <person name="Jurgens J.A."/>
            <person name="Kallen N."/>
            <person name="Kersten P."/>
            <person name="Kohler A."/>
            <person name="Kuees U."/>
            <person name="Kumar T.K.A."/>
            <person name="Kuo A."/>
            <person name="LaButti K."/>
            <person name="Larrondo L.F."/>
            <person name="Lindquist E."/>
            <person name="Ling A."/>
            <person name="Lombard V."/>
            <person name="Lucas S."/>
            <person name="Lundell T."/>
            <person name="Martin R."/>
            <person name="McLaughlin D.J."/>
            <person name="Morgenstern I."/>
            <person name="Morin E."/>
            <person name="Murat C."/>
            <person name="Nagy L.G."/>
            <person name="Nolan M."/>
            <person name="Ohm R.A."/>
            <person name="Patyshakuliyeva A."/>
            <person name="Rokas A."/>
            <person name="Ruiz-Duenas F.J."/>
            <person name="Sabat G."/>
            <person name="Salamov A."/>
            <person name="Samejima M."/>
            <person name="Schmutz J."/>
            <person name="Slot J.C."/>
            <person name="St John F."/>
            <person name="Stenlid J."/>
            <person name="Sun H."/>
            <person name="Sun S."/>
            <person name="Syed K."/>
            <person name="Tsang A."/>
            <person name="Wiebenga A."/>
            <person name="Young D."/>
            <person name="Pisabarro A."/>
            <person name="Eastwood D.C."/>
            <person name="Martin F."/>
            <person name="Cullen D."/>
            <person name="Grigoriev I.V."/>
            <person name="Hibbett D.S."/>
        </authorList>
    </citation>
    <scope>NUCLEOTIDE SEQUENCE [LARGE SCALE GENOMIC DNA]</scope>
    <source>
        <strain evidence="5">RWD-64-598 SS2</strain>
    </source>
</reference>
<feature type="compositionally biased region" description="Basic residues" evidence="2">
    <location>
        <begin position="247"/>
        <end position="257"/>
    </location>
</feature>
<dbReference type="GO" id="GO:0005730">
    <property type="term" value="C:nucleolus"/>
    <property type="evidence" value="ECO:0007669"/>
    <property type="project" value="TreeGrafter"/>
</dbReference>
<dbReference type="GeneID" id="19211408"/>
<feature type="compositionally biased region" description="Basic and acidic residues" evidence="2">
    <location>
        <begin position="258"/>
        <end position="271"/>
    </location>
</feature>
<feature type="compositionally biased region" description="Acidic residues" evidence="2">
    <location>
        <begin position="564"/>
        <end position="574"/>
    </location>
</feature>
<name>A0A5M3MP92_CONPW</name>
<dbReference type="EMBL" id="JH711579">
    <property type="protein sequence ID" value="EIW80545.1"/>
    <property type="molecule type" value="Genomic_DNA"/>
</dbReference>
<feature type="compositionally biased region" description="Basic residues" evidence="2">
    <location>
        <begin position="705"/>
        <end position="717"/>
    </location>
</feature>
<evidence type="ECO:0000256" key="1">
    <source>
        <dbReference type="ARBA" id="ARBA00007473"/>
    </source>
</evidence>
<dbReference type="KEGG" id="cput:CONPUDRAFT_90728"/>
<feature type="compositionally biased region" description="Low complexity" evidence="2">
    <location>
        <begin position="127"/>
        <end position="140"/>
    </location>
</feature>
<keyword evidence="5" id="KW-1185">Reference proteome</keyword>
<feature type="compositionally biased region" description="Basic residues" evidence="2">
    <location>
        <begin position="516"/>
        <end position="536"/>
    </location>
</feature>
<feature type="compositionally biased region" description="Basic and acidic residues" evidence="2">
    <location>
        <begin position="410"/>
        <end position="419"/>
    </location>
</feature>
<feature type="compositionally biased region" description="Basic and acidic residues" evidence="2">
    <location>
        <begin position="678"/>
        <end position="689"/>
    </location>
</feature>
<dbReference type="Pfam" id="PF05178">
    <property type="entry name" value="Kri1"/>
    <property type="match status" value="1"/>
</dbReference>
<feature type="region of interest" description="Disordered" evidence="2">
    <location>
        <begin position="290"/>
        <end position="360"/>
    </location>
</feature>
<organism evidence="4 5">
    <name type="scientific">Coniophora puteana (strain RWD-64-598)</name>
    <name type="common">Brown rot fungus</name>
    <dbReference type="NCBI Taxonomy" id="741705"/>
    <lineage>
        <taxon>Eukaryota</taxon>
        <taxon>Fungi</taxon>
        <taxon>Dikarya</taxon>
        <taxon>Basidiomycota</taxon>
        <taxon>Agaricomycotina</taxon>
        <taxon>Agaricomycetes</taxon>
        <taxon>Agaricomycetidae</taxon>
        <taxon>Boletales</taxon>
        <taxon>Coniophorineae</taxon>
        <taxon>Coniophoraceae</taxon>
        <taxon>Coniophora</taxon>
    </lineage>
</organism>
<feature type="compositionally biased region" description="Acidic residues" evidence="2">
    <location>
        <begin position="481"/>
        <end position="501"/>
    </location>
</feature>
<proteinExistence type="inferred from homology"/>
<feature type="compositionally biased region" description="Acidic residues" evidence="2">
    <location>
        <begin position="539"/>
        <end position="553"/>
    </location>
</feature>
<feature type="region of interest" description="Disordered" evidence="2">
    <location>
        <begin position="83"/>
        <end position="272"/>
    </location>
</feature>
<feature type="domain" description="Kri1-like C-terminal" evidence="3">
    <location>
        <begin position="580"/>
        <end position="651"/>
    </location>
</feature>
<dbReference type="PANTHER" id="PTHR14490">
    <property type="entry name" value="ZINC FINGER, ZZ TYPE"/>
    <property type="match status" value="1"/>
</dbReference>
<feature type="compositionally biased region" description="Basic and acidic residues" evidence="2">
    <location>
        <begin position="14"/>
        <end position="44"/>
    </location>
</feature>
<feature type="compositionally biased region" description="Basic and acidic residues" evidence="2">
    <location>
        <begin position="150"/>
        <end position="159"/>
    </location>
</feature>
<comment type="similarity">
    <text evidence="1">Belongs to the KRI1 family.</text>
</comment>
<feature type="compositionally biased region" description="Basic and acidic residues" evidence="2">
    <location>
        <begin position="83"/>
        <end position="99"/>
    </location>
</feature>
<dbReference type="OrthoDB" id="10252032at2759"/>
<dbReference type="GO" id="GO:0030686">
    <property type="term" value="C:90S preribosome"/>
    <property type="evidence" value="ECO:0007669"/>
    <property type="project" value="TreeGrafter"/>
</dbReference>
<dbReference type="Proteomes" id="UP000053558">
    <property type="component" value="Unassembled WGS sequence"/>
</dbReference>
<feature type="region of interest" description="Disordered" evidence="2">
    <location>
        <begin position="1"/>
        <end position="66"/>
    </location>
</feature>
<evidence type="ECO:0000313" key="5">
    <source>
        <dbReference type="Proteomes" id="UP000053558"/>
    </source>
</evidence>
<dbReference type="InterPro" id="IPR024626">
    <property type="entry name" value="Kri1-like_C"/>
</dbReference>
<feature type="compositionally biased region" description="Basic and acidic residues" evidence="2">
    <location>
        <begin position="192"/>
        <end position="217"/>
    </location>
</feature>
<dbReference type="AlphaFoldDB" id="A0A5M3MP92"/>
<feature type="compositionally biased region" description="Acidic residues" evidence="2">
    <location>
        <begin position="344"/>
        <end position="360"/>
    </location>
</feature>
<gene>
    <name evidence="4" type="ORF">CONPUDRAFT_90728</name>
</gene>
<evidence type="ECO:0000313" key="4">
    <source>
        <dbReference type="EMBL" id="EIW80545.1"/>
    </source>
</evidence>
<evidence type="ECO:0000256" key="2">
    <source>
        <dbReference type="SAM" id="MobiDB-lite"/>
    </source>
</evidence>
<dbReference type="OMA" id="WDNYDPR"/>
<feature type="compositionally biased region" description="Acidic residues" evidence="2">
    <location>
        <begin position="45"/>
        <end position="61"/>
    </location>
</feature>
<protein>
    <submittedName>
        <fullName evidence="4">Krr1-domain-containing protein</fullName>
    </submittedName>
</protein>
<feature type="compositionally biased region" description="Acidic residues" evidence="2">
    <location>
        <begin position="177"/>
        <end position="188"/>
    </location>
</feature>
<dbReference type="Pfam" id="PF12936">
    <property type="entry name" value="Kri1_C"/>
    <property type="match status" value="1"/>
</dbReference>
<dbReference type="GO" id="GO:0000447">
    <property type="term" value="P:endonucleolytic cleavage in ITS1 to separate SSU-rRNA from 5.8S rRNA and LSU-rRNA from tricistronic rRNA transcript (SSU-rRNA, 5.8S rRNA, LSU-rRNA)"/>
    <property type="evidence" value="ECO:0007669"/>
    <property type="project" value="TreeGrafter"/>
</dbReference>
<accession>A0A5M3MP92</accession>
<dbReference type="PANTHER" id="PTHR14490:SF5">
    <property type="entry name" value="PROTEIN KRI1 HOMOLOG"/>
    <property type="match status" value="1"/>
</dbReference>
<feature type="region of interest" description="Disordered" evidence="2">
    <location>
        <begin position="669"/>
        <end position="785"/>
    </location>
</feature>
<dbReference type="RefSeq" id="XP_007769477.1">
    <property type="nucleotide sequence ID" value="XM_007771287.1"/>
</dbReference>